<dbReference type="EMBL" id="BAABIA010000008">
    <property type="protein sequence ID" value="GAA5146107.1"/>
    <property type="molecule type" value="Genomic_DNA"/>
</dbReference>
<evidence type="ECO:0000313" key="1">
    <source>
        <dbReference type="EMBL" id="GAA5146107.1"/>
    </source>
</evidence>
<gene>
    <name evidence="1" type="ORF">GCM10023213_38670</name>
</gene>
<evidence type="ECO:0000313" key="2">
    <source>
        <dbReference type="Proteomes" id="UP001499852"/>
    </source>
</evidence>
<sequence length="74" mass="8131">MPFEEGFIALEGPAARGGDSRLHGNQFINKAKGGTVGKRGKGLDKRGWLQHNRRPQYPMLTDCANSECSTTLTR</sequence>
<protein>
    <submittedName>
        <fullName evidence="1">Uncharacterized protein</fullName>
    </submittedName>
</protein>
<accession>A0ABP9PI45</accession>
<reference evidence="2" key="1">
    <citation type="journal article" date="2019" name="Int. J. Syst. Evol. Microbiol.">
        <title>The Global Catalogue of Microorganisms (GCM) 10K type strain sequencing project: providing services to taxonomists for standard genome sequencing and annotation.</title>
        <authorList>
            <consortium name="The Broad Institute Genomics Platform"/>
            <consortium name="The Broad Institute Genome Sequencing Center for Infectious Disease"/>
            <person name="Wu L."/>
            <person name="Ma J."/>
        </authorList>
    </citation>
    <scope>NUCLEOTIDE SEQUENCE [LARGE SCALE GENOMIC DNA]</scope>
    <source>
        <strain evidence="2">JCM 18053</strain>
    </source>
</reference>
<proteinExistence type="predicted"/>
<keyword evidence="2" id="KW-1185">Reference proteome</keyword>
<comment type="caution">
    <text evidence="1">The sequence shown here is derived from an EMBL/GenBank/DDBJ whole genome shotgun (WGS) entry which is preliminary data.</text>
</comment>
<dbReference type="Proteomes" id="UP001499852">
    <property type="component" value="Unassembled WGS sequence"/>
</dbReference>
<name>A0ABP9PI45_9BACT</name>
<organism evidence="1 2">
    <name type="scientific">Prosthecobacter algae</name>
    <dbReference type="NCBI Taxonomy" id="1144682"/>
    <lineage>
        <taxon>Bacteria</taxon>
        <taxon>Pseudomonadati</taxon>
        <taxon>Verrucomicrobiota</taxon>
        <taxon>Verrucomicrobiia</taxon>
        <taxon>Verrucomicrobiales</taxon>
        <taxon>Verrucomicrobiaceae</taxon>
        <taxon>Prosthecobacter</taxon>
    </lineage>
</organism>